<organism evidence="2">
    <name type="scientific">marine sediment metagenome</name>
    <dbReference type="NCBI Taxonomy" id="412755"/>
    <lineage>
        <taxon>unclassified sequences</taxon>
        <taxon>metagenomes</taxon>
        <taxon>ecological metagenomes</taxon>
    </lineage>
</organism>
<keyword evidence="1" id="KW-0812">Transmembrane</keyword>
<feature type="non-terminal residue" evidence="2">
    <location>
        <position position="103"/>
    </location>
</feature>
<keyword evidence="1" id="KW-0472">Membrane</keyword>
<dbReference type="EMBL" id="BARU01018120">
    <property type="protein sequence ID" value="GAH52729.1"/>
    <property type="molecule type" value="Genomic_DNA"/>
</dbReference>
<gene>
    <name evidence="2" type="ORF">S03H2_29981</name>
</gene>
<keyword evidence="1" id="KW-1133">Transmembrane helix</keyword>
<sequence>MDIGKLIPIIIAFVSAVLLPFFLSKRKKEGHKKFEEFRRHLPGIGVRFTKLDKESEQAKLGKKISRAQKSEGVVALEERNIDFIIVASVASQYGVNYYIEYLV</sequence>
<proteinExistence type="predicted"/>
<comment type="caution">
    <text evidence="2">The sequence shown here is derived from an EMBL/GenBank/DDBJ whole genome shotgun (WGS) entry which is preliminary data.</text>
</comment>
<name>X1HFX4_9ZZZZ</name>
<reference evidence="2" key="1">
    <citation type="journal article" date="2014" name="Front. Microbiol.">
        <title>High frequency of phylogenetically diverse reductive dehalogenase-homologous genes in deep subseafloor sedimentary metagenomes.</title>
        <authorList>
            <person name="Kawai M."/>
            <person name="Futagami T."/>
            <person name="Toyoda A."/>
            <person name="Takaki Y."/>
            <person name="Nishi S."/>
            <person name="Hori S."/>
            <person name="Arai W."/>
            <person name="Tsubouchi T."/>
            <person name="Morono Y."/>
            <person name="Uchiyama I."/>
            <person name="Ito T."/>
            <person name="Fujiyama A."/>
            <person name="Inagaki F."/>
            <person name="Takami H."/>
        </authorList>
    </citation>
    <scope>NUCLEOTIDE SEQUENCE</scope>
    <source>
        <strain evidence="2">Expedition CK06-06</strain>
    </source>
</reference>
<feature type="transmembrane region" description="Helical" evidence="1">
    <location>
        <begin position="6"/>
        <end position="23"/>
    </location>
</feature>
<accession>X1HFX4</accession>
<evidence type="ECO:0000313" key="2">
    <source>
        <dbReference type="EMBL" id="GAH52729.1"/>
    </source>
</evidence>
<dbReference type="AlphaFoldDB" id="X1HFX4"/>
<evidence type="ECO:0000256" key="1">
    <source>
        <dbReference type="SAM" id="Phobius"/>
    </source>
</evidence>
<protein>
    <submittedName>
        <fullName evidence="2">Uncharacterized protein</fullName>
    </submittedName>
</protein>